<keyword evidence="3" id="KW-1185">Reference proteome</keyword>
<dbReference type="STRING" id="331113.SNE_A14370"/>
<dbReference type="eggNOG" id="ENOG502Z9ZJ">
    <property type="taxonomic scope" value="Bacteria"/>
</dbReference>
<dbReference type="Pfam" id="PF05932">
    <property type="entry name" value="CesT"/>
    <property type="match status" value="1"/>
</dbReference>
<sequence length="188" mass="21093">MYEREKIQTKFKEETSMSLENAKANLREFGKELNLEGLAFDENHTCILGIDNTFSLHLTYEPNSDRLYLYSPILDGLPKDDPTKLKLYEALLEGSMLGGQMAGGGIGVAVKEELILMHCVLEMGAGADTSSLRRFAPLFVESVEKWRDRAKRIMEGHDVQIERPQAGMQPGHRPGGDQPKPGDRFIKI</sequence>
<protein>
    <submittedName>
        <fullName evidence="2">Type III secretion specific chlamydia chaperone 1</fullName>
    </submittedName>
</protein>
<dbReference type="Gene3D" id="3.30.1460.10">
    <property type="match status" value="1"/>
</dbReference>
<evidence type="ECO:0000256" key="1">
    <source>
        <dbReference type="SAM" id="MobiDB-lite"/>
    </source>
</evidence>
<gene>
    <name evidence="2" type="primary">scc1-A</name>
    <name evidence="2" type="ordered locus">SNE_A14370</name>
</gene>
<feature type="region of interest" description="Disordered" evidence="1">
    <location>
        <begin position="163"/>
        <end position="188"/>
    </location>
</feature>
<proteinExistence type="predicted"/>
<dbReference type="Proteomes" id="UP000000496">
    <property type="component" value="Chromosome gsn.131"/>
</dbReference>
<accession>F8L906</accession>
<dbReference type="KEGG" id="sng:SNE_A14370"/>
<dbReference type="CDD" id="cd16364">
    <property type="entry name" value="T3SC_I-like"/>
    <property type="match status" value="1"/>
</dbReference>
<name>F8L906_SIMNZ</name>
<reference evidence="2 3" key="2">
    <citation type="journal article" date="2011" name="Mol. Biol. Evol.">
        <title>Unity in variety--the pan-genome of the Chlamydiae.</title>
        <authorList>
            <person name="Collingro A."/>
            <person name="Tischler P."/>
            <person name="Weinmaier T."/>
            <person name="Penz T."/>
            <person name="Heinz E."/>
            <person name="Brunham R.C."/>
            <person name="Read T.D."/>
            <person name="Bavoil P.M."/>
            <person name="Sachse K."/>
            <person name="Kahane S."/>
            <person name="Friedman M.G."/>
            <person name="Rattei T."/>
            <person name="Myers G.S."/>
            <person name="Horn M."/>
        </authorList>
    </citation>
    <scope>NUCLEOTIDE SEQUENCE [LARGE SCALE GENOMIC DNA]</scope>
    <source>
        <strain evidence="3">ATCC VR-1471 / Z</strain>
    </source>
</reference>
<dbReference type="EMBL" id="FR872582">
    <property type="protein sequence ID" value="CCB89314.1"/>
    <property type="molecule type" value="Genomic_DNA"/>
</dbReference>
<evidence type="ECO:0000313" key="3">
    <source>
        <dbReference type="Proteomes" id="UP000000496"/>
    </source>
</evidence>
<dbReference type="AlphaFoldDB" id="F8L906"/>
<evidence type="ECO:0000313" key="2">
    <source>
        <dbReference type="EMBL" id="CCB89314.1"/>
    </source>
</evidence>
<reference key="1">
    <citation type="journal article" date="2011" name="Mol. Biol. Evol.">
        <title>Unity in variety -- the pan-genome of the Chlamydiae.</title>
        <authorList>
            <person name="Collingro A."/>
            <person name="Tischler P."/>
            <person name="Weinmaier T."/>
            <person name="Penz T."/>
            <person name="Heinz E."/>
            <person name="Brunham R.C."/>
            <person name="Read T.D."/>
            <person name="Bavoil P.M."/>
            <person name="Sachse K."/>
            <person name="Kahane S."/>
            <person name="Friedman M.G."/>
            <person name="Rattei T."/>
            <person name="Myers G.S.A."/>
            <person name="Horn M."/>
        </authorList>
    </citation>
    <scope>NUCLEOTIDE SEQUENCE</scope>
    <source>
        <strain>Z</strain>
    </source>
</reference>
<dbReference type="GO" id="GO:0030254">
    <property type="term" value="P:protein secretion by the type III secretion system"/>
    <property type="evidence" value="ECO:0007669"/>
    <property type="project" value="InterPro"/>
</dbReference>
<organism evidence="2 3">
    <name type="scientific">Simkania negevensis (strain ATCC VR-1471 / DSM 27360 / Z)</name>
    <dbReference type="NCBI Taxonomy" id="331113"/>
    <lineage>
        <taxon>Bacteria</taxon>
        <taxon>Pseudomonadati</taxon>
        <taxon>Chlamydiota</taxon>
        <taxon>Chlamydiia</taxon>
        <taxon>Parachlamydiales</taxon>
        <taxon>Simkaniaceae</taxon>
        <taxon>Simkania</taxon>
    </lineage>
</organism>
<dbReference type="InterPro" id="IPR010261">
    <property type="entry name" value="Tir_chaperone"/>
</dbReference>
<dbReference type="HOGENOM" id="CLU_1599785_0_0_0"/>
<dbReference type="SUPFAM" id="SSF69635">
    <property type="entry name" value="Type III secretory system chaperone-like"/>
    <property type="match status" value="1"/>
</dbReference>